<dbReference type="EMBL" id="LAZR01041555">
    <property type="protein sequence ID" value="KKL11679.1"/>
    <property type="molecule type" value="Genomic_DNA"/>
</dbReference>
<reference evidence="1" key="1">
    <citation type="journal article" date="2015" name="Nature">
        <title>Complex archaea that bridge the gap between prokaryotes and eukaryotes.</title>
        <authorList>
            <person name="Spang A."/>
            <person name="Saw J.H."/>
            <person name="Jorgensen S.L."/>
            <person name="Zaremba-Niedzwiedzka K."/>
            <person name="Martijn J."/>
            <person name="Lind A.E."/>
            <person name="van Eijk R."/>
            <person name="Schleper C."/>
            <person name="Guy L."/>
            <person name="Ettema T.J."/>
        </authorList>
    </citation>
    <scope>NUCLEOTIDE SEQUENCE</scope>
</reference>
<protein>
    <submittedName>
        <fullName evidence="1">Uncharacterized protein</fullName>
    </submittedName>
</protein>
<proteinExistence type="predicted"/>
<organism evidence="1">
    <name type="scientific">marine sediment metagenome</name>
    <dbReference type="NCBI Taxonomy" id="412755"/>
    <lineage>
        <taxon>unclassified sequences</taxon>
        <taxon>metagenomes</taxon>
        <taxon>ecological metagenomes</taxon>
    </lineage>
</organism>
<comment type="caution">
    <text evidence="1">The sequence shown here is derived from an EMBL/GenBank/DDBJ whole genome shotgun (WGS) entry which is preliminary data.</text>
</comment>
<evidence type="ECO:0000313" key="1">
    <source>
        <dbReference type="EMBL" id="KKL11679.1"/>
    </source>
</evidence>
<sequence>MLIEKLADNRTIMDRTGVQAYLVNHISNALVDRSSDHPIFKAFAAMDDGTRESAVEALVLALFDRDGEPTIAVRDLYYELFKVKMNEFGGHYYFDQGLDLS</sequence>
<gene>
    <name evidence="1" type="ORF">LCGC14_2543390</name>
</gene>
<accession>A0A0F9AQ13</accession>
<name>A0A0F9AQ13_9ZZZZ</name>
<dbReference type="AlphaFoldDB" id="A0A0F9AQ13"/>